<evidence type="ECO:0000256" key="4">
    <source>
        <dbReference type="ARBA" id="ARBA00022692"/>
    </source>
</evidence>
<evidence type="ECO:0000256" key="3">
    <source>
        <dbReference type="ARBA" id="ARBA00015303"/>
    </source>
</evidence>
<organism evidence="12 13">
    <name type="scientific">Hymenolepis diminuta</name>
    <name type="common">Rat tapeworm</name>
    <dbReference type="NCBI Taxonomy" id="6216"/>
    <lineage>
        <taxon>Eukaryota</taxon>
        <taxon>Metazoa</taxon>
        <taxon>Spiralia</taxon>
        <taxon>Lophotrochozoa</taxon>
        <taxon>Platyhelminthes</taxon>
        <taxon>Cestoda</taxon>
        <taxon>Eucestoda</taxon>
        <taxon>Cyclophyllidea</taxon>
        <taxon>Hymenolepididae</taxon>
        <taxon>Hymenolepis</taxon>
    </lineage>
</organism>
<evidence type="ECO:0000256" key="1">
    <source>
        <dbReference type="ARBA" id="ARBA00004479"/>
    </source>
</evidence>
<feature type="transmembrane region" description="Helical" evidence="10">
    <location>
        <begin position="619"/>
        <end position="638"/>
    </location>
</feature>
<evidence type="ECO:0000259" key="11">
    <source>
        <dbReference type="Pfam" id="PF18266"/>
    </source>
</evidence>
<keyword evidence="4 10" id="KW-0812">Transmembrane</keyword>
<keyword evidence="13" id="KW-1185">Reference proteome</keyword>
<feature type="domain" description="Nicastrin small lobe" evidence="11">
    <location>
        <begin position="4"/>
        <end position="176"/>
    </location>
</feature>
<keyword evidence="6" id="KW-0914">Notch signaling pathway</keyword>
<dbReference type="GO" id="GO:0007220">
    <property type="term" value="P:Notch receptor processing"/>
    <property type="evidence" value="ECO:0007669"/>
    <property type="project" value="TreeGrafter"/>
</dbReference>
<feature type="non-terminal residue" evidence="12">
    <location>
        <position position="1"/>
    </location>
</feature>
<keyword evidence="9" id="KW-0325">Glycoprotein</keyword>
<evidence type="ECO:0000256" key="9">
    <source>
        <dbReference type="ARBA" id="ARBA00023180"/>
    </source>
</evidence>
<keyword evidence="5" id="KW-0732">Signal</keyword>
<dbReference type="GO" id="GO:0007219">
    <property type="term" value="P:Notch signaling pathway"/>
    <property type="evidence" value="ECO:0007669"/>
    <property type="project" value="UniProtKB-KW"/>
</dbReference>
<dbReference type="Pfam" id="PF18266">
    <property type="entry name" value="Ncstrn_small"/>
    <property type="match status" value="1"/>
</dbReference>
<evidence type="ECO:0000256" key="8">
    <source>
        <dbReference type="ARBA" id="ARBA00023136"/>
    </source>
</evidence>
<dbReference type="AlphaFoldDB" id="A0A564YNA7"/>
<reference evidence="12 13" key="1">
    <citation type="submission" date="2019-07" db="EMBL/GenBank/DDBJ databases">
        <authorList>
            <person name="Jastrzebski P J."/>
            <person name="Paukszto L."/>
            <person name="Jastrzebski P J."/>
        </authorList>
    </citation>
    <scope>NUCLEOTIDE SEQUENCE [LARGE SCALE GENOMIC DNA]</scope>
    <source>
        <strain evidence="12 13">WMS-il1</strain>
    </source>
</reference>
<dbReference type="Proteomes" id="UP000321570">
    <property type="component" value="Unassembled WGS sequence"/>
</dbReference>
<gene>
    <name evidence="12" type="ORF">WMSIL1_LOCUS7631</name>
</gene>
<protein>
    <recommendedName>
        <fullName evidence="3">Nicastrin</fullName>
    </recommendedName>
</protein>
<dbReference type="Pfam" id="PF05450">
    <property type="entry name" value="Nicastrin"/>
    <property type="match status" value="1"/>
</dbReference>
<proteinExistence type="inferred from homology"/>
<dbReference type="PANTHER" id="PTHR21092:SF0">
    <property type="entry name" value="NICASTRIN"/>
    <property type="match status" value="1"/>
</dbReference>
<evidence type="ECO:0000256" key="6">
    <source>
        <dbReference type="ARBA" id="ARBA00022976"/>
    </source>
</evidence>
<comment type="similarity">
    <text evidence="2">Belongs to the nicastrin family.</text>
</comment>
<evidence type="ECO:0000256" key="2">
    <source>
        <dbReference type="ARBA" id="ARBA00007717"/>
    </source>
</evidence>
<name>A0A564YNA7_HYMDI</name>
<dbReference type="InterPro" id="IPR041084">
    <property type="entry name" value="Ncstrn_small"/>
</dbReference>
<accession>A0A564YNA7</accession>
<keyword evidence="7 10" id="KW-1133">Transmembrane helix</keyword>
<evidence type="ECO:0000313" key="13">
    <source>
        <dbReference type="Proteomes" id="UP000321570"/>
    </source>
</evidence>
<evidence type="ECO:0000256" key="7">
    <source>
        <dbReference type="ARBA" id="ARBA00022989"/>
    </source>
</evidence>
<comment type="subcellular location">
    <subcellularLocation>
        <location evidence="1">Membrane</location>
        <topology evidence="1">Single-pass type I membrane protein</topology>
    </subcellularLocation>
</comment>
<dbReference type="EMBL" id="CABIJS010000277">
    <property type="protein sequence ID" value="VUZ48188.1"/>
    <property type="molecule type" value="Genomic_DNA"/>
</dbReference>
<dbReference type="GO" id="GO:0005886">
    <property type="term" value="C:plasma membrane"/>
    <property type="evidence" value="ECO:0007669"/>
    <property type="project" value="TreeGrafter"/>
</dbReference>
<evidence type="ECO:0000313" key="12">
    <source>
        <dbReference type="EMBL" id="VUZ48188.1"/>
    </source>
</evidence>
<evidence type="ECO:0000256" key="10">
    <source>
        <dbReference type="SAM" id="Phobius"/>
    </source>
</evidence>
<sequence>NISHCSRKLNITSEVGCSSKYPSSIGELIIEDDLNRLKQSVQSASTDLMIVIPLKLFINKDLTDFLRISDKVSGLFVFSPNFPNSTTFISPFSENSHCPNGNFTFYNDSHIICDSKLSWNPHASDYATTSWPFPVVLAGDNDTETWNKLFKCYNAYNKAPVDDTRCLLEIRNFMSAVQSSQSCYDREILQNSHLSLTSSFCEELGGVNLALRTRNTTVPGGSNSTKPDPTILVVSRIDALSIFDRRASSALSVLPAVSVMISAAAHLLNQLGARASNLRKNLLFVLLDNEALSFTGSQRFLFDLTHDRLARSAGLPFKTDSIESIIELVGVGLPQTTVANNTPIYYLLSDPNVTQHFHQEDSTSALWRTLNTSANGVILLNGSSYVETPLLPPSASSQALLKFFIHRKHPISHTIISDRPAGPPFADYFFDSFLDVQWPAQNASDEYLNRLANLLADALHRLIVQDASPIPEPISGVKPGELMNCFLKDPGCELLRLHLEPEVVDFLLSLHGPIPMQTYDPVDSRAWRVSHVASHLLMGLTGERLRECPPKEEYGAFTYMYGYYNGSRWCYRSLVETVTTFFFLDDGKVAAPGWVRSVPYQSRRYVRLFRSSSPSNDKVALIVGVLLTLTTAILTLLGRKYSQRLFVRSYDLPRARCEC</sequence>
<dbReference type="PANTHER" id="PTHR21092">
    <property type="entry name" value="NICASTRIN"/>
    <property type="match status" value="1"/>
</dbReference>
<dbReference type="GO" id="GO:0016485">
    <property type="term" value="P:protein processing"/>
    <property type="evidence" value="ECO:0007669"/>
    <property type="project" value="InterPro"/>
</dbReference>
<dbReference type="InterPro" id="IPR008710">
    <property type="entry name" value="Nicastrin"/>
</dbReference>
<evidence type="ECO:0000256" key="5">
    <source>
        <dbReference type="ARBA" id="ARBA00022729"/>
    </source>
</evidence>
<keyword evidence="8 10" id="KW-0472">Membrane</keyword>
<dbReference type="Gene3D" id="3.40.630.10">
    <property type="entry name" value="Zn peptidases"/>
    <property type="match status" value="1"/>
</dbReference>